<evidence type="ECO:0000313" key="1">
    <source>
        <dbReference type="EMBL" id="QDT41041.1"/>
    </source>
</evidence>
<dbReference type="Gene3D" id="2.160.20.20">
    <property type="match status" value="1"/>
</dbReference>
<name>A0A517RAZ3_9PLAN</name>
<dbReference type="EMBL" id="CP036269">
    <property type="protein sequence ID" value="QDT41041.1"/>
    <property type="molecule type" value="Genomic_DNA"/>
</dbReference>
<dbReference type="InterPro" id="IPR012332">
    <property type="entry name" value="Autotransporter_pectin_lyase_C"/>
</dbReference>
<keyword evidence="2" id="KW-1185">Reference proteome</keyword>
<sequence>MTIEELYQLVLEQDSKAKLEGVTLSAGGTLYLRSLTSLPEGVTLSAGGNLYLESLTSLPEGVTLSAGGYLDLRSLTSLPEGVTLSAGGTLDLRSLTSPDQIYQGDSIYLETIDGAAMQRLSSSHIKNGCEYYKAAYFNGRGDGDRCFVARCGEYTAHGDSLATAIRDVRFKEQQANFNADELVKQIKSRGVVTFNDYRLLTGACESGLRAGIKSLGLPEDTQELPLERVIELCDGQYGGDTIRELLSA</sequence>
<dbReference type="Proteomes" id="UP000317171">
    <property type="component" value="Chromosome"/>
</dbReference>
<dbReference type="OrthoDB" id="6315383at2"/>
<gene>
    <name evidence="1" type="ORF">Pan241w_11000</name>
</gene>
<proteinExistence type="predicted"/>
<organism evidence="1 2">
    <name type="scientific">Gimesia alba</name>
    <dbReference type="NCBI Taxonomy" id="2527973"/>
    <lineage>
        <taxon>Bacteria</taxon>
        <taxon>Pseudomonadati</taxon>
        <taxon>Planctomycetota</taxon>
        <taxon>Planctomycetia</taxon>
        <taxon>Planctomycetales</taxon>
        <taxon>Planctomycetaceae</taxon>
        <taxon>Gimesia</taxon>
    </lineage>
</organism>
<protein>
    <submittedName>
        <fullName evidence="1">Uncharacterized protein</fullName>
    </submittedName>
</protein>
<dbReference type="KEGG" id="gaz:Pan241w_11000"/>
<dbReference type="RefSeq" id="WP_145211992.1">
    <property type="nucleotide sequence ID" value="NZ_CP036269.1"/>
</dbReference>
<reference evidence="1 2" key="1">
    <citation type="submission" date="2019-02" db="EMBL/GenBank/DDBJ databases">
        <title>Deep-cultivation of Planctomycetes and their phenomic and genomic characterization uncovers novel biology.</title>
        <authorList>
            <person name="Wiegand S."/>
            <person name="Jogler M."/>
            <person name="Boedeker C."/>
            <person name="Pinto D."/>
            <person name="Vollmers J."/>
            <person name="Rivas-Marin E."/>
            <person name="Kohn T."/>
            <person name="Peeters S.H."/>
            <person name="Heuer A."/>
            <person name="Rast P."/>
            <person name="Oberbeckmann S."/>
            <person name="Bunk B."/>
            <person name="Jeske O."/>
            <person name="Meyerdierks A."/>
            <person name="Storesund J.E."/>
            <person name="Kallscheuer N."/>
            <person name="Luecker S."/>
            <person name="Lage O.M."/>
            <person name="Pohl T."/>
            <person name="Merkel B.J."/>
            <person name="Hornburger P."/>
            <person name="Mueller R.-W."/>
            <person name="Bruemmer F."/>
            <person name="Labrenz M."/>
            <person name="Spormann A.M."/>
            <person name="Op den Camp H."/>
            <person name="Overmann J."/>
            <person name="Amann R."/>
            <person name="Jetten M.S.M."/>
            <person name="Mascher T."/>
            <person name="Medema M.H."/>
            <person name="Devos D.P."/>
            <person name="Kaster A.-K."/>
            <person name="Ovreas L."/>
            <person name="Rohde M."/>
            <person name="Galperin M.Y."/>
            <person name="Jogler C."/>
        </authorList>
    </citation>
    <scope>NUCLEOTIDE SEQUENCE [LARGE SCALE GENOMIC DNA]</scope>
    <source>
        <strain evidence="1 2">Pan241w</strain>
    </source>
</reference>
<evidence type="ECO:0000313" key="2">
    <source>
        <dbReference type="Proteomes" id="UP000317171"/>
    </source>
</evidence>
<dbReference type="AlphaFoldDB" id="A0A517RAZ3"/>
<accession>A0A517RAZ3</accession>